<dbReference type="GO" id="GO:0016020">
    <property type="term" value="C:membrane"/>
    <property type="evidence" value="ECO:0007669"/>
    <property type="project" value="InterPro"/>
</dbReference>
<evidence type="ECO:0000256" key="8">
    <source>
        <dbReference type="ARBA" id="ARBA00023012"/>
    </source>
</evidence>
<gene>
    <name evidence="11" type="ORF">HNR02_006593</name>
</gene>
<evidence type="ECO:0000256" key="1">
    <source>
        <dbReference type="ARBA" id="ARBA00000085"/>
    </source>
</evidence>
<evidence type="ECO:0000256" key="7">
    <source>
        <dbReference type="ARBA" id="ARBA00022840"/>
    </source>
</evidence>
<dbReference type="Gene3D" id="1.20.5.1930">
    <property type="match status" value="1"/>
</dbReference>
<name>A0A853BCT0_9PSEU</name>
<dbReference type="SUPFAM" id="SSF55874">
    <property type="entry name" value="ATPase domain of HSP90 chaperone/DNA topoisomerase II/histidine kinase"/>
    <property type="match status" value="1"/>
</dbReference>
<feature type="transmembrane region" description="Helical" evidence="9">
    <location>
        <begin position="38"/>
        <end position="58"/>
    </location>
</feature>
<comment type="caution">
    <text evidence="11">The sequence shown here is derived from an EMBL/GenBank/DDBJ whole genome shotgun (WGS) entry which is preliminary data.</text>
</comment>
<feature type="transmembrane region" description="Helical" evidence="9">
    <location>
        <begin position="109"/>
        <end position="130"/>
    </location>
</feature>
<keyword evidence="9" id="KW-1133">Transmembrane helix</keyword>
<evidence type="ECO:0000313" key="12">
    <source>
        <dbReference type="Proteomes" id="UP000549616"/>
    </source>
</evidence>
<feature type="transmembrane region" description="Helical" evidence="9">
    <location>
        <begin position="136"/>
        <end position="154"/>
    </location>
</feature>
<keyword evidence="9" id="KW-0472">Membrane</keyword>
<feature type="transmembrane region" description="Helical" evidence="9">
    <location>
        <begin position="12"/>
        <end position="31"/>
    </location>
</feature>
<keyword evidence="7" id="KW-0067">ATP-binding</keyword>
<feature type="transmembrane region" description="Helical" evidence="9">
    <location>
        <begin position="64"/>
        <end position="88"/>
    </location>
</feature>
<dbReference type="GO" id="GO:0000155">
    <property type="term" value="F:phosphorelay sensor kinase activity"/>
    <property type="evidence" value="ECO:0007669"/>
    <property type="project" value="InterPro"/>
</dbReference>
<dbReference type="EMBL" id="JACCFK010000002">
    <property type="protein sequence ID" value="NYI93218.1"/>
    <property type="molecule type" value="Genomic_DNA"/>
</dbReference>
<evidence type="ECO:0000256" key="4">
    <source>
        <dbReference type="ARBA" id="ARBA00022679"/>
    </source>
</evidence>
<dbReference type="InterPro" id="IPR011712">
    <property type="entry name" value="Sig_transdc_His_kin_sub3_dim/P"/>
</dbReference>
<keyword evidence="8" id="KW-0902">Two-component regulatory system</keyword>
<dbReference type="CDD" id="cd16917">
    <property type="entry name" value="HATPase_UhpB-NarQ-NarX-like"/>
    <property type="match status" value="1"/>
</dbReference>
<dbReference type="AlphaFoldDB" id="A0A853BCT0"/>
<sequence length="368" mass="38779">MTTRPFRYTDELLRPLLFGTLVVVVAVQLTYEQVAFPAWTVPLFVVVAALALGSLVPWSGLSEMWRFVLALVFAVLAAILLPLAQSTVAPAFPFLASAVAGEKLGSRRAAFAVAGAGAVATAVSVWLVWGLPPLRAGWPLWLGLAVVAPVFAGIGRRDRRDAVRNAQRAAEAEVREATLLERSRIAREIHDVLGHSLSGVALQLDMADALHAKGRDEEANAAVRRARALAVGSMGETRRAIEALRDGALPLERTLELMAEGASALEITGEPAPVPSEVAHAVIRVAQEALTNAAKHAPGAERSMTLSFRDYGLALVVRNDPSEGGTAPGLSGGMGLVGMRERIALLGGSLRAGPDAAGGWIVEVEVPR</sequence>
<keyword evidence="3" id="KW-0597">Phosphoprotein</keyword>
<evidence type="ECO:0000256" key="9">
    <source>
        <dbReference type="SAM" id="Phobius"/>
    </source>
</evidence>
<evidence type="ECO:0000256" key="2">
    <source>
        <dbReference type="ARBA" id="ARBA00012438"/>
    </source>
</evidence>
<evidence type="ECO:0000256" key="5">
    <source>
        <dbReference type="ARBA" id="ARBA00022741"/>
    </source>
</evidence>
<dbReference type="Gene3D" id="3.30.565.10">
    <property type="entry name" value="Histidine kinase-like ATPase, C-terminal domain"/>
    <property type="match status" value="1"/>
</dbReference>
<evidence type="ECO:0000256" key="6">
    <source>
        <dbReference type="ARBA" id="ARBA00022777"/>
    </source>
</evidence>
<evidence type="ECO:0000259" key="10">
    <source>
        <dbReference type="Pfam" id="PF07730"/>
    </source>
</evidence>
<keyword evidence="12" id="KW-1185">Reference proteome</keyword>
<keyword evidence="4" id="KW-0808">Transferase</keyword>
<dbReference type="Proteomes" id="UP000549616">
    <property type="component" value="Unassembled WGS sequence"/>
</dbReference>
<dbReference type="InterPro" id="IPR036890">
    <property type="entry name" value="HATPase_C_sf"/>
</dbReference>
<evidence type="ECO:0000313" key="11">
    <source>
        <dbReference type="EMBL" id="NYI93218.1"/>
    </source>
</evidence>
<dbReference type="GO" id="GO:0005524">
    <property type="term" value="F:ATP binding"/>
    <property type="evidence" value="ECO:0007669"/>
    <property type="project" value="UniProtKB-KW"/>
</dbReference>
<keyword evidence="9" id="KW-0812">Transmembrane</keyword>
<reference evidence="11 12" key="1">
    <citation type="submission" date="2020-07" db="EMBL/GenBank/DDBJ databases">
        <title>Sequencing the genomes of 1000 actinobacteria strains.</title>
        <authorList>
            <person name="Klenk H.-P."/>
        </authorList>
    </citation>
    <scope>NUCLEOTIDE SEQUENCE [LARGE SCALE GENOMIC DNA]</scope>
    <source>
        <strain evidence="11 12">DSM 104006</strain>
    </source>
</reference>
<dbReference type="GO" id="GO:0046983">
    <property type="term" value="F:protein dimerization activity"/>
    <property type="evidence" value="ECO:0007669"/>
    <property type="project" value="InterPro"/>
</dbReference>
<keyword evidence="6 11" id="KW-0418">Kinase</keyword>
<evidence type="ECO:0000256" key="3">
    <source>
        <dbReference type="ARBA" id="ARBA00022553"/>
    </source>
</evidence>
<dbReference type="InterPro" id="IPR050482">
    <property type="entry name" value="Sensor_HK_TwoCompSys"/>
</dbReference>
<keyword evidence="5" id="KW-0547">Nucleotide-binding</keyword>
<dbReference type="EC" id="2.7.13.3" evidence="2"/>
<proteinExistence type="predicted"/>
<dbReference type="RefSeq" id="WP_179777422.1">
    <property type="nucleotide sequence ID" value="NZ_JACCFK010000002.1"/>
</dbReference>
<feature type="domain" description="Signal transduction histidine kinase subgroup 3 dimerisation and phosphoacceptor" evidence="10">
    <location>
        <begin position="181"/>
        <end position="248"/>
    </location>
</feature>
<dbReference type="PANTHER" id="PTHR24421">
    <property type="entry name" value="NITRATE/NITRITE SENSOR PROTEIN NARX-RELATED"/>
    <property type="match status" value="1"/>
</dbReference>
<accession>A0A853BCT0</accession>
<comment type="catalytic activity">
    <reaction evidence="1">
        <text>ATP + protein L-histidine = ADP + protein N-phospho-L-histidine.</text>
        <dbReference type="EC" id="2.7.13.3"/>
    </reaction>
</comment>
<protein>
    <recommendedName>
        <fullName evidence="2">histidine kinase</fullName>
        <ecNumber evidence="2">2.7.13.3</ecNumber>
    </recommendedName>
</protein>
<dbReference type="Pfam" id="PF07730">
    <property type="entry name" value="HisKA_3"/>
    <property type="match status" value="1"/>
</dbReference>
<organism evidence="11 12">
    <name type="scientific">Amycolatopsis endophytica</name>
    <dbReference type="NCBI Taxonomy" id="860233"/>
    <lineage>
        <taxon>Bacteria</taxon>
        <taxon>Bacillati</taxon>
        <taxon>Actinomycetota</taxon>
        <taxon>Actinomycetes</taxon>
        <taxon>Pseudonocardiales</taxon>
        <taxon>Pseudonocardiaceae</taxon>
        <taxon>Amycolatopsis</taxon>
    </lineage>
</organism>
<dbReference type="PANTHER" id="PTHR24421:SF10">
    <property type="entry name" value="NITRATE_NITRITE SENSOR PROTEIN NARQ"/>
    <property type="match status" value="1"/>
</dbReference>